<dbReference type="Gene3D" id="1.25.40.20">
    <property type="entry name" value="Ankyrin repeat-containing domain"/>
    <property type="match status" value="3"/>
</dbReference>
<keyword evidence="1" id="KW-0677">Repeat</keyword>
<organism evidence="5 6">
    <name type="scientific">Petromyzon marinus</name>
    <name type="common">Sea lamprey</name>
    <dbReference type="NCBI Taxonomy" id="7757"/>
    <lineage>
        <taxon>Eukaryota</taxon>
        <taxon>Metazoa</taxon>
        <taxon>Chordata</taxon>
        <taxon>Craniata</taxon>
        <taxon>Vertebrata</taxon>
        <taxon>Cyclostomata</taxon>
        <taxon>Hyperoartia</taxon>
        <taxon>Petromyzontiformes</taxon>
        <taxon>Petromyzontidae</taxon>
        <taxon>Petromyzon</taxon>
    </lineage>
</organism>
<accession>A0AAJ7T0N8</accession>
<dbReference type="Pfam" id="PF12796">
    <property type="entry name" value="Ank_2"/>
    <property type="match status" value="2"/>
</dbReference>
<dbReference type="PANTHER" id="PTHR24198">
    <property type="entry name" value="ANKYRIN REPEAT AND PROTEIN KINASE DOMAIN-CONTAINING PROTEIN"/>
    <property type="match status" value="1"/>
</dbReference>
<sequence length="905" mass="94526">MHKPVSCGFVMDFSRSSAFMDHKGSHQYNTSNGDVSEETDLAIVYQAAAMGDNNTLTASIRDDPSILECCDNEGFTPLMHAVSGRRLDTVKLLLKMGTSINTQDACGRTPLSLAAYLGWLEGCLSLLRNGARQNMPDKNGRLPLHAATAHGDVRMLNVLLQQSSVQEINHQDNEGMTTLHWAAFHNHPEHVQALMERDADPSLVDKDFKTALHWAAQNGGERACELMLQHRLGPSVVNYDDENGKTCVHVAAAAGHAAIIALLARVPECNLQALDVDDRTPLHWAAAAGQESCVEVLLALGVDPSPSDISENTPLSYAVHCNHSGCVKLLSTQPRAESAAIATPSREACEQRRDGRFRVLNKIFSRSRGSKKEKDVERGDGGGGGGGGGDVPDAPDARPLASNETFEVDEIIATFDGGARKDPPDVTSALAAAHEGTREDTSVNTQARAHVAGRPSWGKQCGSQGRFVLGSFITARGTFPARTRSLPPITLGSSLPTHGSGAAGGGTAATATPSSLAVAAEQCDGQAARFGALTGSSAAAAAAATTTTAAVAGRLLLGTCSRKSRSEHDLFDGKAVRLGTEATDGPRELSWARPGRRGAPSSSNAPPLPTPTQPLPTQPPPLLNGSRKLSCSYLPAYLPALYPPSTGDPDPQVQPKGQSKESMLPRRSLSTLPGSLLSKTPLEAKLPGITKSPSLPLTPSYVSSSSSWSFPDALGHARAGAAGANACQRPPSPVAVNPNKLVLGPLPDHESGIGRLNPTPHFDPCLSGLSGVGNAAEACFSHLGLGLKAEGGPSQLKPVLSSDSNLTRLSSGGLKLDSASMRHSQSDSGLGKAMPSSYPGLDVGLARLTLLAPMTASSELSHPWLPPTGSLSALGEPLRSTRRVLPAIPVHRKPPGAGEGLQGSR</sequence>
<dbReference type="Pfam" id="PF13857">
    <property type="entry name" value="Ank_5"/>
    <property type="match status" value="1"/>
</dbReference>
<feature type="region of interest" description="Disordered" evidence="4">
    <location>
        <begin position="642"/>
        <end position="676"/>
    </location>
</feature>
<feature type="repeat" description="ANK" evidence="3">
    <location>
        <begin position="277"/>
        <end position="309"/>
    </location>
</feature>
<dbReference type="PANTHER" id="PTHR24198:SF188">
    <property type="entry name" value="ANKYRIN REPEAT DOMAIN 55"/>
    <property type="match status" value="1"/>
</dbReference>
<feature type="compositionally biased region" description="Polar residues" evidence="4">
    <location>
        <begin position="801"/>
        <end position="810"/>
    </location>
</feature>
<evidence type="ECO:0000256" key="1">
    <source>
        <dbReference type="ARBA" id="ARBA00022737"/>
    </source>
</evidence>
<dbReference type="SUPFAM" id="SSF48403">
    <property type="entry name" value="Ankyrin repeat"/>
    <property type="match status" value="1"/>
</dbReference>
<feature type="repeat" description="ANK" evidence="3">
    <location>
        <begin position="174"/>
        <end position="206"/>
    </location>
</feature>
<dbReference type="SMART" id="SM00248">
    <property type="entry name" value="ANK"/>
    <property type="match status" value="8"/>
</dbReference>
<dbReference type="Pfam" id="PF00023">
    <property type="entry name" value="Ank"/>
    <property type="match status" value="1"/>
</dbReference>
<evidence type="ECO:0000313" key="5">
    <source>
        <dbReference type="Proteomes" id="UP001318040"/>
    </source>
</evidence>
<feature type="compositionally biased region" description="Pro residues" evidence="4">
    <location>
        <begin position="606"/>
        <end position="622"/>
    </location>
</feature>
<keyword evidence="5" id="KW-1185">Reference proteome</keyword>
<protein>
    <submittedName>
        <fullName evidence="6">Ankyrin repeat domain-containing protein 55 isoform X1</fullName>
    </submittedName>
</protein>
<feature type="region of interest" description="Disordered" evidence="4">
    <location>
        <begin position="368"/>
        <end position="399"/>
    </location>
</feature>
<feature type="region of interest" description="Disordered" evidence="4">
    <location>
        <begin position="484"/>
        <end position="508"/>
    </location>
</feature>
<dbReference type="Proteomes" id="UP001318040">
    <property type="component" value="Chromosome 11"/>
</dbReference>
<feature type="repeat" description="ANK" evidence="3">
    <location>
        <begin position="106"/>
        <end position="138"/>
    </location>
</feature>
<evidence type="ECO:0000256" key="3">
    <source>
        <dbReference type="PROSITE-ProRule" id="PRU00023"/>
    </source>
</evidence>
<feature type="region of interest" description="Disordered" evidence="4">
    <location>
        <begin position="577"/>
        <end position="626"/>
    </location>
</feature>
<feature type="compositionally biased region" description="Basic and acidic residues" evidence="4">
    <location>
        <begin position="370"/>
        <end position="380"/>
    </location>
</feature>
<dbReference type="RefSeq" id="XP_032808245.1">
    <property type="nucleotide sequence ID" value="XM_032952354.1"/>
</dbReference>
<keyword evidence="2 3" id="KW-0040">ANK repeat</keyword>
<evidence type="ECO:0000256" key="2">
    <source>
        <dbReference type="ARBA" id="ARBA00023043"/>
    </source>
</evidence>
<dbReference type="PROSITE" id="PS50088">
    <property type="entry name" value="ANK_REPEAT"/>
    <property type="match status" value="5"/>
</dbReference>
<gene>
    <name evidence="6" type="primary">ANKRD55</name>
</gene>
<dbReference type="InterPro" id="IPR002110">
    <property type="entry name" value="Ankyrin_rpt"/>
</dbReference>
<proteinExistence type="predicted"/>
<dbReference type="KEGG" id="pmrn:116941346"/>
<dbReference type="PROSITE" id="PS50297">
    <property type="entry name" value="ANK_REP_REGION"/>
    <property type="match status" value="4"/>
</dbReference>
<evidence type="ECO:0000256" key="4">
    <source>
        <dbReference type="SAM" id="MobiDB-lite"/>
    </source>
</evidence>
<feature type="repeat" description="ANK" evidence="3">
    <location>
        <begin position="139"/>
        <end position="171"/>
    </location>
</feature>
<feature type="repeat" description="ANK" evidence="3">
    <location>
        <begin position="73"/>
        <end position="105"/>
    </location>
</feature>
<dbReference type="InterPro" id="IPR036770">
    <property type="entry name" value="Ankyrin_rpt-contain_sf"/>
</dbReference>
<dbReference type="GO" id="GO:0005737">
    <property type="term" value="C:cytoplasm"/>
    <property type="evidence" value="ECO:0007669"/>
    <property type="project" value="TreeGrafter"/>
</dbReference>
<dbReference type="AlphaFoldDB" id="A0AAJ7T0N8"/>
<dbReference type="CTD" id="79722"/>
<evidence type="ECO:0000313" key="6">
    <source>
        <dbReference type="RefSeq" id="XP_032808245.1"/>
    </source>
</evidence>
<name>A0AAJ7T0N8_PETMA</name>
<feature type="region of interest" description="Disordered" evidence="4">
    <location>
        <begin position="799"/>
        <end position="834"/>
    </location>
</feature>
<feature type="compositionally biased region" description="Gly residues" evidence="4">
    <location>
        <begin position="381"/>
        <end position="390"/>
    </location>
</feature>
<reference evidence="6" key="1">
    <citation type="submission" date="2025-08" db="UniProtKB">
        <authorList>
            <consortium name="RefSeq"/>
        </authorList>
    </citation>
    <scope>IDENTIFICATION</scope>
    <source>
        <tissue evidence="6">Sperm</tissue>
    </source>
</reference>